<accession>A0A1L9SNB0</accession>
<name>A0A1L9SNB0_9EURO</name>
<keyword evidence="2" id="KW-1185">Reference proteome</keyword>
<dbReference type="VEuPathDB" id="FungiDB:ASPZODRAFT_130785"/>
<gene>
    <name evidence="1" type="ORF">ASPZODRAFT_130785</name>
</gene>
<evidence type="ECO:0000313" key="2">
    <source>
        <dbReference type="Proteomes" id="UP000184188"/>
    </source>
</evidence>
<protein>
    <submittedName>
        <fullName evidence="1">Uncharacterized protein</fullName>
    </submittedName>
</protein>
<dbReference type="EMBL" id="KV878339">
    <property type="protein sequence ID" value="OJJ48678.1"/>
    <property type="molecule type" value="Genomic_DNA"/>
</dbReference>
<dbReference type="RefSeq" id="XP_022583188.1">
    <property type="nucleotide sequence ID" value="XM_022722591.1"/>
</dbReference>
<organism evidence="1 2">
    <name type="scientific">Penicilliopsis zonata CBS 506.65</name>
    <dbReference type="NCBI Taxonomy" id="1073090"/>
    <lineage>
        <taxon>Eukaryota</taxon>
        <taxon>Fungi</taxon>
        <taxon>Dikarya</taxon>
        <taxon>Ascomycota</taxon>
        <taxon>Pezizomycotina</taxon>
        <taxon>Eurotiomycetes</taxon>
        <taxon>Eurotiomycetidae</taxon>
        <taxon>Eurotiales</taxon>
        <taxon>Aspergillaceae</taxon>
        <taxon>Penicilliopsis</taxon>
    </lineage>
</organism>
<dbReference type="GeneID" id="34609056"/>
<proteinExistence type="predicted"/>
<dbReference type="Proteomes" id="UP000184188">
    <property type="component" value="Unassembled WGS sequence"/>
</dbReference>
<sequence>MPINKIALSSEEATQYLRSTPYSVLLFLLRSDPSSSVSVRLQRGRTKDFPSLPLLCLDARAKRHVNHPVSCQSVAVAVAVAVAVME</sequence>
<evidence type="ECO:0000313" key="1">
    <source>
        <dbReference type="EMBL" id="OJJ48678.1"/>
    </source>
</evidence>
<reference evidence="2" key="1">
    <citation type="journal article" date="2017" name="Genome Biol.">
        <title>Comparative genomics reveals high biological diversity and specific adaptations in the industrially and medically important fungal genus Aspergillus.</title>
        <authorList>
            <person name="de Vries R.P."/>
            <person name="Riley R."/>
            <person name="Wiebenga A."/>
            <person name="Aguilar-Osorio G."/>
            <person name="Amillis S."/>
            <person name="Uchima C.A."/>
            <person name="Anderluh G."/>
            <person name="Asadollahi M."/>
            <person name="Askin M."/>
            <person name="Barry K."/>
            <person name="Battaglia E."/>
            <person name="Bayram O."/>
            <person name="Benocci T."/>
            <person name="Braus-Stromeyer S.A."/>
            <person name="Caldana C."/>
            <person name="Canovas D."/>
            <person name="Cerqueira G.C."/>
            <person name="Chen F."/>
            <person name="Chen W."/>
            <person name="Choi C."/>
            <person name="Clum A."/>
            <person name="Dos Santos R.A."/>
            <person name="Damasio A.R."/>
            <person name="Diallinas G."/>
            <person name="Emri T."/>
            <person name="Fekete E."/>
            <person name="Flipphi M."/>
            <person name="Freyberg S."/>
            <person name="Gallo A."/>
            <person name="Gournas C."/>
            <person name="Habgood R."/>
            <person name="Hainaut M."/>
            <person name="Harispe M.L."/>
            <person name="Henrissat B."/>
            <person name="Hilden K.S."/>
            <person name="Hope R."/>
            <person name="Hossain A."/>
            <person name="Karabika E."/>
            <person name="Karaffa L."/>
            <person name="Karanyi Z."/>
            <person name="Krasevec N."/>
            <person name="Kuo A."/>
            <person name="Kusch H."/>
            <person name="LaButti K."/>
            <person name="Lagendijk E.L."/>
            <person name="Lapidus A."/>
            <person name="Levasseur A."/>
            <person name="Lindquist E."/>
            <person name="Lipzen A."/>
            <person name="Logrieco A.F."/>
            <person name="MacCabe A."/>
            <person name="Maekelae M.R."/>
            <person name="Malavazi I."/>
            <person name="Melin P."/>
            <person name="Meyer V."/>
            <person name="Mielnichuk N."/>
            <person name="Miskei M."/>
            <person name="Molnar A.P."/>
            <person name="Mule G."/>
            <person name="Ngan C.Y."/>
            <person name="Orejas M."/>
            <person name="Orosz E."/>
            <person name="Ouedraogo J.P."/>
            <person name="Overkamp K.M."/>
            <person name="Park H.-S."/>
            <person name="Perrone G."/>
            <person name="Piumi F."/>
            <person name="Punt P.J."/>
            <person name="Ram A.F."/>
            <person name="Ramon A."/>
            <person name="Rauscher S."/>
            <person name="Record E."/>
            <person name="Riano-Pachon D.M."/>
            <person name="Robert V."/>
            <person name="Roehrig J."/>
            <person name="Ruller R."/>
            <person name="Salamov A."/>
            <person name="Salih N.S."/>
            <person name="Samson R.A."/>
            <person name="Sandor E."/>
            <person name="Sanguinetti M."/>
            <person name="Schuetze T."/>
            <person name="Sepcic K."/>
            <person name="Shelest E."/>
            <person name="Sherlock G."/>
            <person name="Sophianopoulou V."/>
            <person name="Squina F.M."/>
            <person name="Sun H."/>
            <person name="Susca A."/>
            <person name="Todd R.B."/>
            <person name="Tsang A."/>
            <person name="Unkles S.E."/>
            <person name="van de Wiele N."/>
            <person name="van Rossen-Uffink D."/>
            <person name="Oliveira J.V."/>
            <person name="Vesth T.C."/>
            <person name="Visser J."/>
            <person name="Yu J.-H."/>
            <person name="Zhou M."/>
            <person name="Andersen M.R."/>
            <person name="Archer D.B."/>
            <person name="Baker S.E."/>
            <person name="Benoit I."/>
            <person name="Brakhage A.A."/>
            <person name="Braus G.H."/>
            <person name="Fischer R."/>
            <person name="Frisvad J.C."/>
            <person name="Goldman G.H."/>
            <person name="Houbraken J."/>
            <person name="Oakley B."/>
            <person name="Pocsi I."/>
            <person name="Scazzocchio C."/>
            <person name="Seiboth B."/>
            <person name="vanKuyk P.A."/>
            <person name="Wortman J."/>
            <person name="Dyer P.S."/>
            <person name="Grigoriev I.V."/>
        </authorList>
    </citation>
    <scope>NUCLEOTIDE SEQUENCE [LARGE SCALE GENOMIC DNA]</scope>
    <source>
        <strain evidence="2">CBS 506.65</strain>
    </source>
</reference>
<dbReference type="AlphaFoldDB" id="A0A1L9SNB0"/>